<evidence type="ECO:0000259" key="1">
    <source>
        <dbReference type="SMART" id="SM01321"/>
    </source>
</evidence>
<dbReference type="AlphaFoldDB" id="A0A7X0HUE4"/>
<dbReference type="SUPFAM" id="SSF143422">
    <property type="entry name" value="Transposase IS200-like"/>
    <property type="match status" value="1"/>
</dbReference>
<dbReference type="Proteomes" id="UP000531594">
    <property type="component" value="Unassembled WGS sequence"/>
</dbReference>
<keyword evidence="3" id="KW-1185">Reference proteome</keyword>
<comment type="caution">
    <text evidence="2">The sequence shown here is derived from an EMBL/GenBank/DDBJ whole genome shotgun (WGS) entry which is preliminary data.</text>
</comment>
<evidence type="ECO:0000313" key="3">
    <source>
        <dbReference type="Proteomes" id="UP000531594"/>
    </source>
</evidence>
<dbReference type="EMBL" id="JACHGK010000015">
    <property type="protein sequence ID" value="MBB6446986.1"/>
    <property type="molecule type" value="Genomic_DNA"/>
</dbReference>
<name>A0A7X0HUE4_9BACI</name>
<gene>
    <name evidence="2" type="ORF">HNR53_003653</name>
</gene>
<dbReference type="InterPro" id="IPR036515">
    <property type="entry name" value="Transposase_17_sf"/>
</dbReference>
<dbReference type="InterPro" id="IPR002686">
    <property type="entry name" value="Transposase_17"/>
</dbReference>
<dbReference type="GO" id="GO:0004803">
    <property type="term" value="F:transposase activity"/>
    <property type="evidence" value="ECO:0007669"/>
    <property type="project" value="InterPro"/>
</dbReference>
<accession>A0A7X0HUE4</accession>
<dbReference type="PANTHER" id="PTHR34322:SF2">
    <property type="entry name" value="TRANSPOSASE IS200-LIKE DOMAIN-CONTAINING PROTEIN"/>
    <property type="match status" value="1"/>
</dbReference>
<dbReference type="Gene3D" id="3.30.70.1290">
    <property type="entry name" value="Transposase IS200-like"/>
    <property type="match status" value="1"/>
</dbReference>
<organism evidence="2 3">
    <name type="scientific">Bacillus benzoevorans</name>
    <dbReference type="NCBI Taxonomy" id="1456"/>
    <lineage>
        <taxon>Bacteria</taxon>
        <taxon>Bacillati</taxon>
        <taxon>Bacillota</taxon>
        <taxon>Bacilli</taxon>
        <taxon>Bacillales</taxon>
        <taxon>Bacillaceae</taxon>
        <taxon>Bacillus</taxon>
    </lineage>
</organism>
<dbReference type="SMART" id="SM01321">
    <property type="entry name" value="Y1_Tnp"/>
    <property type="match status" value="1"/>
</dbReference>
<dbReference type="GO" id="GO:0006313">
    <property type="term" value="P:DNA transposition"/>
    <property type="evidence" value="ECO:0007669"/>
    <property type="project" value="InterPro"/>
</dbReference>
<proteinExistence type="predicted"/>
<dbReference type="GO" id="GO:0003677">
    <property type="term" value="F:DNA binding"/>
    <property type="evidence" value="ECO:0007669"/>
    <property type="project" value="InterPro"/>
</dbReference>
<protein>
    <submittedName>
        <fullName evidence="2">REP element-mobilizing transposase RayT</fullName>
    </submittedName>
</protein>
<reference evidence="2 3" key="1">
    <citation type="submission" date="2020-08" db="EMBL/GenBank/DDBJ databases">
        <title>Genomic Encyclopedia of Type Strains, Phase IV (KMG-IV): sequencing the most valuable type-strain genomes for metagenomic binning, comparative biology and taxonomic classification.</title>
        <authorList>
            <person name="Goeker M."/>
        </authorList>
    </citation>
    <scope>NUCLEOTIDE SEQUENCE [LARGE SCALE GENOMIC DNA]</scope>
    <source>
        <strain evidence="2 3">DSM 5391</strain>
    </source>
</reference>
<feature type="domain" description="Transposase IS200-like" evidence="1">
    <location>
        <begin position="9"/>
        <end position="123"/>
    </location>
</feature>
<dbReference type="PANTHER" id="PTHR34322">
    <property type="entry name" value="TRANSPOSASE, Y1_TNP DOMAIN-CONTAINING"/>
    <property type="match status" value="1"/>
</dbReference>
<sequence>MTRMNRVWFKGAKYHITSRGVRKLPLFYDDQDRRKYITLIEEAMELYSFNLQAYCLMPNHVHLQAECIETPPSQIMNFIHTKYAKYFNKRYDYTGHVFENRYGSELITSINYELEASRYIHLNPVKANLVSRPEEYLWSSYRFYISKDKHPLTISTKQILSYFPGPAIEHYINYVNQKMTQANVSSLFHSSGEVF</sequence>
<dbReference type="Pfam" id="PF01797">
    <property type="entry name" value="Y1_Tnp"/>
    <property type="match status" value="1"/>
</dbReference>
<evidence type="ECO:0000313" key="2">
    <source>
        <dbReference type="EMBL" id="MBB6446986.1"/>
    </source>
</evidence>